<sequence>MTRSTHPALCAVWTDGAAASGGLLACGNWVTPGVLAGLEPRAPVVVGDPGVLGAWGTW</sequence>
<dbReference type="EMBL" id="JANFNH010000011">
    <property type="protein sequence ID" value="MCQ4043079.1"/>
    <property type="molecule type" value="Genomic_DNA"/>
</dbReference>
<dbReference type="Proteomes" id="UP001206206">
    <property type="component" value="Unassembled WGS sequence"/>
</dbReference>
<organism evidence="1 2">
    <name type="scientific">Streptantibioticus rubrisoli</name>
    <dbReference type="NCBI Taxonomy" id="1387313"/>
    <lineage>
        <taxon>Bacteria</taxon>
        <taxon>Bacillati</taxon>
        <taxon>Actinomycetota</taxon>
        <taxon>Actinomycetes</taxon>
        <taxon>Kitasatosporales</taxon>
        <taxon>Streptomycetaceae</taxon>
        <taxon>Streptantibioticus</taxon>
    </lineage>
</organism>
<proteinExistence type="predicted"/>
<evidence type="ECO:0000313" key="2">
    <source>
        <dbReference type="Proteomes" id="UP001206206"/>
    </source>
</evidence>
<reference evidence="1 2" key="1">
    <citation type="submission" date="2022-06" db="EMBL/GenBank/DDBJ databases">
        <title>Draft genome sequence of type strain Streptomyces rubrisoli DSM 42083.</title>
        <authorList>
            <person name="Duangmal K."/>
            <person name="Klaysubun C."/>
        </authorList>
    </citation>
    <scope>NUCLEOTIDE SEQUENCE [LARGE SCALE GENOMIC DNA]</scope>
    <source>
        <strain evidence="1 2">DSM 42083</strain>
    </source>
</reference>
<dbReference type="PROSITE" id="PS51257">
    <property type="entry name" value="PROKAR_LIPOPROTEIN"/>
    <property type="match status" value="1"/>
</dbReference>
<name>A0ABT1PCK6_9ACTN</name>
<comment type="caution">
    <text evidence="1">The sequence shown here is derived from an EMBL/GenBank/DDBJ whole genome shotgun (WGS) entry which is preliminary data.</text>
</comment>
<gene>
    <name evidence="1" type="ORF">NON19_13855</name>
</gene>
<keyword evidence="2" id="KW-1185">Reference proteome</keyword>
<accession>A0ABT1PCK6</accession>
<dbReference type="RefSeq" id="WP_255927851.1">
    <property type="nucleotide sequence ID" value="NZ_JANFNH010000011.1"/>
</dbReference>
<protein>
    <submittedName>
        <fullName evidence="1">Uncharacterized protein</fullName>
    </submittedName>
</protein>
<evidence type="ECO:0000313" key="1">
    <source>
        <dbReference type="EMBL" id="MCQ4043079.1"/>
    </source>
</evidence>